<keyword evidence="3" id="KW-1185">Reference proteome</keyword>
<protein>
    <submittedName>
        <fullName evidence="2">Uncharacterized protein</fullName>
    </submittedName>
</protein>
<dbReference type="AlphaFoldDB" id="A0A507D4H9"/>
<gene>
    <name evidence="2" type="ORF">SeMB42_g03795</name>
</gene>
<sequence>MNSQSPQRSLRHHQDSHHGSSIPFYTIPNTSTGVRPGIPVSTDNLIINTVPRMEILQSTKIGRTILRYATCSNNNS</sequence>
<organism evidence="2 3">
    <name type="scientific">Synchytrium endobioticum</name>
    <dbReference type="NCBI Taxonomy" id="286115"/>
    <lineage>
        <taxon>Eukaryota</taxon>
        <taxon>Fungi</taxon>
        <taxon>Fungi incertae sedis</taxon>
        <taxon>Chytridiomycota</taxon>
        <taxon>Chytridiomycota incertae sedis</taxon>
        <taxon>Chytridiomycetes</taxon>
        <taxon>Synchytriales</taxon>
        <taxon>Synchytriaceae</taxon>
        <taxon>Synchytrium</taxon>
    </lineage>
</organism>
<dbReference type="Proteomes" id="UP000317494">
    <property type="component" value="Unassembled WGS sequence"/>
</dbReference>
<comment type="caution">
    <text evidence="2">The sequence shown here is derived from an EMBL/GenBank/DDBJ whole genome shotgun (WGS) entry which is preliminary data.</text>
</comment>
<evidence type="ECO:0000256" key="1">
    <source>
        <dbReference type="SAM" id="MobiDB-lite"/>
    </source>
</evidence>
<dbReference type="EMBL" id="QEAN01000141">
    <property type="protein sequence ID" value="TPX46227.1"/>
    <property type="molecule type" value="Genomic_DNA"/>
</dbReference>
<accession>A0A507D4H9</accession>
<reference evidence="2 3" key="1">
    <citation type="journal article" date="2019" name="Sci. Rep.">
        <title>Comparative genomics of chytrid fungi reveal insights into the obligate biotrophic and pathogenic lifestyle of Synchytrium endobioticum.</title>
        <authorList>
            <person name="van de Vossenberg B.T.L.H."/>
            <person name="Warris S."/>
            <person name="Nguyen H.D.T."/>
            <person name="van Gent-Pelzer M.P.E."/>
            <person name="Joly D.L."/>
            <person name="van de Geest H.C."/>
            <person name="Bonants P.J.M."/>
            <person name="Smith D.S."/>
            <person name="Levesque C.A."/>
            <person name="van der Lee T.A.J."/>
        </authorList>
    </citation>
    <scope>NUCLEOTIDE SEQUENCE [LARGE SCALE GENOMIC DNA]</scope>
    <source>
        <strain evidence="2 3">MB42</strain>
    </source>
</reference>
<feature type="region of interest" description="Disordered" evidence="1">
    <location>
        <begin position="1"/>
        <end position="36"/>
    </location>
</feature>
<evidence type="ECO:0000313" key="3">
    <source>
        <dbReference type="Proteomes" id="UP000317494"/>
    </source>
</evidence>
<dbReference type="VEuPathDB" id="FungiDB:SeMB42_g03795"/>
<proteinExistence type="predicted"/>
<evidence type="ECO:0000313" key="2">
    <source>
        <dbReference type="EMBL" id="TPX46227.1"/>
    </source>
</evidence>
<name>A0A507D4H9_9FUNG</name>